<evidence type="ECO:0000256" key="8">
    <source>
        <dbReference type="ARBA" id="ARBA00038436"/>
    </source>
</evidence>
<dbReference type="EMBL" id="QURL01000001">
    <property type="protein sequence ID" value="RFC65975.1"/>
    <property type="molecule type" value="Genomic_DNA"/>
</dbReference>
<dbReference type="AlphaFoldDB" id="A0A371X9R4"/>
<protein>
    <recommendedName>
        <fullName evidence="9">TRAP transporter small permease protein</fullName>
    </recommendedName>
</protein>
<dbReference type="InterPro" id="IPR007387">
    <property type="entry name" value="TRAP_DctQ"/>
</dbReference>
<evidence type="ECO:0000256" key="2">
    <source>
        <dbReference type="ARBA" id="ARBA00022448"/>
    </source>
</evidence>
<comment type="subcellular location">
    <subcellularLocation>
        <location evidence="1 9">Cell inner membrane</location>
        <topology evidence="1 9">Multi-pass membrane protein</topology>
    </subcellularLocation>
</comment>
<evidence type="ECO:0000313" key="13">
    <source>
        <dbReference type="Proteomes" id="UP000264310"/>
    </source>
</evidence>
<keyword evidence="2 9" id="KW-0813">Transport</keyword>
<dbReference type="Proteomes" id="UP000264310">
    <property type="component" value="Unassembled WGS sequence"/>
</dbReference>
<keyword evidence="4 9" id="KW-0997">Cell inner membrane</keyword>
<accession>A0A371X9R4</accession>
<comment type="function">
    <text evidence="9">Part of the tripartite ATP-independent periplasmic (TRAP) transport system.</text>
</comment>
<evidence type="ECO:0000256" key="3">
    <source>
        <dbReference type="ARBA" id="ARBA00022475"/>
    </source>
</evidence>
<keyword evidence="3" id="KW-1003">Cell membrane</keyword>
<feature type="domain" description="Tripartite ATP-independent periplasmic transporters DctQ component" evidence="11">
    <location>
        <begin position="68"/>
        <end position="193"/>
    </location>
</feature>
<reference evidence="12 13" key="1">
    <citation type="submission" date="2018-08" db="EMBL/GenBank/DDBJ databases">
        <title>Fulvimarina sp. 85, whole genome shotgun sequence.</title>
        <authorList>
            <person name="Tuo L."/>
        </authorList>
    </citation>
    <scope>NUCLEOTIDE SEQUENCE [LARGE SCALE GENOMIC DNA]</scope>
    <source>
        <strain evidence="12 13">85</strain>
    </source>
</reference>
<dbReference type="GO" id="GO:0005886">
    <property type="term" value="C:plasma membrane"/>
    <property type="evidence" value="ECO:0007669"/>
    <property type="project" value="UniProtKB-SubCell"/>
</dbReference>
<dbReference type="InterPro" id="IPR055348">
    <property type="entry name" value="DctQ"/>
</dbReference>
<evidence type="ECO:0000256" key="10">
    <source>
        <dbReference type="SAM" id="MobiDB-lite"/>
    </source>
</evidence>
<evidence type="ECO:0000256" key="1">
    <source>
        <dbReference type="ARBA" id="ARBA00004429"/>
    </source>
</evidence>
<dbReference type="GO" id="GO:0022857">
    <property type="term" value="F:transmembrane transporter activity"/>
    <property type="evidence" value="ECO:0007669"/>
    <property type="project" value="UniProtKB-UniRule"/>
</dbReference>
<feature type="region of interest" description="Disordered" evidence="10">
    <location>
        <begin position="1"/>
        <end position="43"/>
    </location>
</feature>
<keyword evidence="6 9" id="KW-1133">Transmembrane helix</keyword>
<feature type="transmembrane region" description="Helical" evidence="9">
    <location>
        <begin position="178"/>
        <end position="202"/>
    </location>
</feature>
<proteinExistence type="inferred from homology"/>
<evidence type="ECO:0000256" key="7">
    <source>
        <dbReference type="ARBA" id="ARBA00023136"/>
    </source>
</evidence>
<feature type="compositionally biased region" description="Basic residues" evidence="10">
    <location>
        <begin position="1"/>
        <end position="16"/>
    </location>
</feature>
<evidence type="ECO:0000256" key="9">
    <source>
        <dbReference type="RuleBase" id="RU369079"/>
    </source>
</evidence>
<evidence type="ECO:0000256" key="6">
    <source>
        <dbReference type="ARBA" id="ARBA00022989"/>
    </source>
</evidence>
<organism evidence="12 13">
    <name type="scientific">Fulvimarina endophytica</name>
    <dbReference type="NCBI Taxonomy" id="2293836"/>
    <lineage>
        <taxon>Bacteria</taxon>
        <taxon>Pseudomonadati</taxon>
        <taxon>Pseudomonadota</taxon>
        <taxon>Alphaproteobacteria</taxon>
        <taxon>Hyphomicrobiales</taxon>
        <taxon>Aurantimonadaceae</taxon>
        <taxon>Fulvimarina</taxon>
    </lineage>
</organism>
<dbReference type="PANTHER" id="PTHR35011">
    <property type="entry name" value="2,3-DIKETO-L-GULONATE TRAP TRANSPORTER SMALL PERMEASE PROTEIN YIAM"/>
    <property type="match status" value="1"/>
</dbReference>
<keyword evidence="5 9" id="KW-0812">Transmembrane</keyword>
<evidence type="ECO:0000256" key="5">
    <source>
        <dbReference type="ARBA" id="ARBA00022692"/>
    </source>
</evidence>
<feature type="transmembrane region" description="Helical" evidence="9">
    <location>
        <begin position="51"/>
        <end position="71"/>
    </location>
</feature>
<keyword evidence="13" id="KW-1185">Reference proteome</keyword>
<keyword evidence="7 9" id="KW-0472">Membrane</keyword>
<evidence type="ECO:0000313" key="12">
    <source>
        <dbReference type="EMBL" id="RFC65975.1"/>
    </source>
</evidence>
<dbReference type="Pfam" id="PF04290">
    <property type="entry name" value="DctQ"/>
    <property type="match status" value="1"/>
</dbReference>
<evidence type="ECO:0000256" key="4">
    <source>
        <dbReference type="ARBA" id="ARBA00022519"/>
    </source>
</evidence>
<sequence length="233" mass="25564">MPRRPAAPRRGRRRWARQGASKDRPGRRAGATPARRPPLSRTHAKGRAMKVLSDVTAFAFGCVLVGLSLFVTADVVSRKLFAVSFEGADELGGYILAVGAGLAFVIALAERAHMRIDVLYVHLPLALRAALDWVALASLVAMALLLVFLGWQMLTESISYHSTAPTPWATPLAWPQSLWLASLALFLLVSLAWMAHATGLLLSGRLKEMNQRFGTSVEKDQLEAELSDIERRR</sequence>
<name>A0A371X9R4_9HYPH</name>
<feature type="transmembrane region" description="Helical" evidence="9">
    <location>
        <begin position="130"/>
        <end position="151"/>
    </location>
</feature>
<comment type="similarity">
    <text evidence="8 9">Belongs to the TRAP transporter small permease family.</text>
</comment>
<comment type="caution">
    <text evidence="12">The sequence shown here is derived from an EMBL/GenBank/DDBJ whole genome shotgun (WGS) entry which is preliminary data.</text>
</comment>
<evidence type="ECO:0000259" key="11">
    <source>
        <dbReference type="Pfam" id="PF04290"/>
    </source>
</evidence>
<comment type="subunit">
    <text evidence="9">The complex comprises the extracytoplasmic solute receptor protein and the two transmembrane proteins.</text>
</comment>
<feature type="transmembrane region" description="Helical" evidence="9">
    <location>
        <begin position="91"/>
        <end position="109"/>
    </location>
</feature>
<gene>
    <name evidence="12" type="ORF">DYI37_00345</name>
</gene>